<keyword evidence="4" id="KW-0547">Nucleotide-binding</keyword>
<feature type="domain" description="Helicase C-terminal" evidence="3">
    <location>
        <begin position="689"/>
        <end position="847"/>
    </location>
</feature>
<dbReference type="Gene3D" id="3.40.50.10810">
    <property type="entry name" value="Tandem AAA-ATPase domain"/>
    <property type="match status" value="1"/>
</dbReference>
<evidence type="ECO:0000313" key="4">
    <source>
        <dbReference type="EMBL" id="RGS44929.1"/>
    </source>
</evidence>
<organism evidence="4 5">
    <name type="scientific">Holdemanella biformis</name>
    <dbReference type="NCBI Taxonomy" id="1735"/>
    <lineage>
        <taxon>Bacteria</taxon>
        <taxon>Bacillati</taxon>
        <taxon>Bacillota</taxon>
        <taxon>Erysipelotrichia</taxon>
        <taxon>Erysipelotrichales</taxon>
        <taxon>Erysipelotrichaceae</taxon>
        <taxon>Holdemanella</taxon>
    </lineage>
</organism>
<keyword evidence="4" id="KW-0067">ATP-binding</keyword>
<dbReference type="SMART" id="SM00490">
    <property type="entry name" value="HELICc"/>
    <property type="match status" value="1"/>
</dbReference>
<sequence>MKQINFIFTKNGFHIDETKEENTSKWAESFKKYKYSALYELGFENNLKGLTPSAFYLYQLSLKFIELLSNRPELEVAREDTQVEASSEDLEYLMSIIPFAIGTEYIDEKWIQNVFEKLNNQFSLDMKSYKGTVQMYLQEKSQDLKIAKRIYFHLVENEEDADFPFAFLATYATKDKENRIVHMPLKHALVEYKNDQEQLLNLLSCLNVVAQKNTLIAQYMETGDLFHPIRLTSKEAYSLLKSVPDIEACGIKCRVPNWWKKKYSSVKINVNIGDTKPSMFGFDSILSLQPSLIVNGRALTKKEISELLRMEEGLAWLKGQWVEINHNKLQQLLEQMEQYDGTITLKEALTKTYMSNDDDIDVDMGIQISNGKWLRDILGKLKNPSKIKNKAQPKYLNATLRPYQKSGYNWLNQMNDLGFGACLADDMGLGKTLQVISFLEKMYEKKKDAHVLLIVPASLLGNWSKEIDRFAPKMPYYILHGKNNIVHDDTFITITTYGMALRNEFLQERIWDCLILDEAQAIKNPATKQTRAIKKIPSHMRIAMTGTPIENDLSNLWSLFDFLNKGLLGSASDFKEYAKKVQAYPEYMTKLKMMVSPFILRRLKTDKTIISDLPDKMEITEHVDLSKRQVVLYRKEVDKAEQKILESTGLQRRGIVIALLTKLKQICNHPDQFIHDTNYNPKDSGKYAMLKELCETIYEKRERVLVFTQYKEMCEPLSQYLETIFHKKGYIIHGGIPAKKRTEIVEKFNDENTYVPYIVLSLKAAGTGLNLTAANHVIHFDRWWNPAVENQASDRAYRIGQTKEVFVHKLVSNGTIEEKIDKLIESKQELANSILASGQEKWITELDTNELMDLLRLDV</sequence>
<keyword evidence="4" id="KW-0347">Helicase</keyword>
<protein>
    <submittedName>
        <fullName evidence="4">ATP-dependent helicase</fullName>
    </submittedName>
</protein>
<keyword evidence="1" id="KW-0378">Hydrolase</keyword>
<dbReference type="PROSITE" id="PS51194">
    <property type="entry name" value="HELICASE_CTER"/>
    <property type="match status" value="1"/>
</dbReference>
<dbReference type="InterPro" id="IPR001650">
    <property type="entry name" value="Helicase_C-like"/>
</dbReference>
<dbReference type="PROSITE" id="PS51192">
    <property type="entry name" value="HELICASE_ATP_BIND_1"/>
    <property type="match status" value="1"/>
</dbReference>
<dbReference type="Pfam" id="PF00176">
    <property type="entry name" value="SNF2-rel_dom"/>
    <property type="match status" value="1"/>
</dbReference>
<dbReference type="AlphaFoldDB" id="A0A412IXQ0"/>
<dbReference type="Pfam" id="PF12419">
    <property type="entry name" value="DUF3670"/>
    <property type="match status" value="1"/>
</dbReference>
<evidence type="ECO:0000313" key="5">
    <source>
        <dbReference type="Proteomes" id="UP000285274"/>
    </source>
</evidence>
<dbReference type="Proteomes" id="UP000285274">
    <property type="component" value="Unassembled WGS sequence"/>
</dbReference>
<comment type="caution">
    <text evidence="4">The sequence shown here is derived from an EMBL/GenBank/DDBJ whole genome shotgun (WGS) entry which is preliminary data.</text>
</comment>
<gene>
    <name evidence="4" type="ORF">DWX92_09520</name>
</gene>
<dbReference type="Pfam" id="PF00271">
    <property type="entry name" value="Helicase_C"/>
    <property type="match status" value="1"/>
</dbReference>
<dbReference type="CDD" id="cd18793">
    <property type="entry name" value="SF2_C_SNF"/>
    <property type="match status" value="1"/>
</dbReference>
<dbReference type="InterPro" id="IPR000330">
    <property type="entry name" value="SNF2_N"/>
</dbReference>
<dbReference type="SMART" id="SM00487">
    <property type="entry name" value="DEXDc"/>
    <property type="match status" value="1"/>
</dbReference>
<dbReference type="GO" id="GO:0005524">
    <property type="term" value="F:ATP binding"/>
    <property type="evidence" value="ECO:0007669"/>
    <property type="project" value="InterPro"/>
</dbReference>
<reference evidence="4 5" key="1">
    <citation type="submission" date="2018-08" db="EMBL/GenBank/DDBJ databases">
        <title>A genome reference for cultivated species of the human gut microbiota.</title>
        <authorList>
            <person name="Zou Y."/>
            <person name="Xue W."/>
            <person name="Luo G."/>
        </authorList>
    </citation>
    <scope>NUCLEOTIDE SEQUENCE [LARGE SCALE GENOMIC DNA]</scope>
    <source>
        <strain evidence="4 5">AF22-10AC</strain>
    </source>
</reference>
<dbReference type="InterPro" id="IPR014001">
    <property type="entry name" value="Helicase_ATP-bd"/>
</dbReference>
<dbReference type="GO" id="GO:0016787">
    <property type="term" value="F:hydrolase activity"/>
    <property type="evidence" value="ECO:0007669"/>
    <property type="project" value="UniProtKB-KW"/>
</dbReference>
<feature type="domain" description="Helicase ATP-binding" evidence="2">
    <location>
        <begin position="412"/>
        <end position="566"/>
    </location>
</feature>
<dbReference type="SUPFAM" id="SSF52540">
    <property type="entry name" value="P-loop containing nucleoside triphosphate hydrolases"/>
    <property type="match status" value="2"/>
</dbReference>
<accession>A0A412IXQ0</accession>
<dbReference type="InterPro" id="IPR038718">
    <property type="entry name" value="SNF2-like_sf"/>
</dbReference>
<dbReference type="FunFam" id="3.40.50.300:FF:000533">
    <property type="entry name" value="Helicase, Snf2 family"/>
    <property type="match status" value="1"/>
</dbReference>
<dbReference type="Gene3D" id="3.40.50.300">
    <property type="entry name" value="P-loop containing nucleotide triphosphate hydrolases"/>
    <property type="match status" value="1"/>
</dbReference>
<dbReference type="EMBL" id="QRVM01000050">
    <property type="protein sequence ID" value="RGS44929.1"/>
    <property type="molecule type" value="Genomic_DNA"/>
</dbReference>
<name>A0A412IXQ0_9FIRM</name>
<evidence type="ECO:0000259" key="3">
    <source>
        <dbReference type="PROSITE" id="PS51194"/>
    </source>
</evidence>
<evidence type="ECO:0000256" key="1">
    <source>
        <dbReference type="ARBA" id="ARBA00022801"/>
    </source>
</evidence>
<dbReference type="PANTHER" id="PTHR10799">
    <property type="entry name" value="SNF2/RAD54 HELICASE FAMILY"/>
    <property type="match status" value="1"/>
</dbReference>
<proteinExistence type="predicted"/>
<dbReference type="InterPro" id="IPR022138">
    <property type="entry name" value="DUF3670"/>
</dbReference>
<dbReference type="RefSeq" id="WP_118320439.1">
    <property type="nucleotide sequence ID" value="NZ_QRVM01000050.1"/>
</dbReference>
<dbReference type="InterPro" id="IPR049730">
    <property type="entry name" value="SNF2/RAD54-like_C"/>
</dbReference>
<dbReference type="GO" id="GO:0004386">
    <property type="term" value="F:helicase activity"/>
    <property type="evidence" value="ECO:0007669"/>
    <property type="project" value="UniProtKB-KW"/>
</dbReference>
<dbReference type="InterPro" id="IPR027417">
    <property type="entry name" value="P-loop_NTPase"/>
</dbReference>
<evidence type="ECO:0000259" key="2">
    <source>
        <dbReference type="PROSITE" id="PS51192"/>
    </source>
</evidence>